<dbReference type="VEuPathDB" id="VectorBase:RSAN_053972"/>
<evidence type="ECO:0008006" key="4">
    <source>
        <dbReference type="Google" id="ProtNLM"/>
    </source>
</evidence>
<reference evidence="2" key="2">
    <citation type="submission" date="2021-09" db="EMBL/GenBank/DDBJ databases">
        <authorList>
            <person name="Jia N."/>
            <person name="Wang J."/>
            <person name="Shi W."/>
            <person name="Du L."/>
            <person name="Sun Y."/>
            <person name="Zhan W."/>
            <person name="Jiang J."/>
            <person name="Wang Q."/>
            <person name="Zhang B."/>
            <person name="Ji P."/>
            <person name="Sakyi L.B."/>
            <person name="Cui X."/>
            <person name="Yuan T."/>
            <person name="Jiang B."/>
            <person name="Yang W."/>
            <person name="Lam T.T.-Y."/>
            <person name="Chang Q."/>
            <person name="Ding S."/>
            <person name="Wang X."/>
            <person name="Zhu J."/>
            <person name="Ruan X."/>
            <person name="Zhao L."/>
            <person name="Wei J."/>
            <person name="Que T."/>
            <person name="Du C."/>
            <person name="Cheng J."/>
            <person name="Dai P."/>
            <person name="Han X."/>
            <person name="Huang E."/>
            <person name="Gao Y."/>
            <person name="Liu J."/>
            <person name="Shao H."/>
            <person name="Ye R."/>
            <person name="Li L."/>
            <person name="Wei W."/>
            <person name="Wang X."/>
            <person name="Wang C."/>
            <person name="Huo Q."/>
            <person name="Li W."/>
            <person name="Guo W."/>
            <person name="Chen H."/>
            <person name="Chen S."/>
            <person name="Zhou L."/>
            <person name="Zhou L."/>
            <person name="Ni X."/>
            <person name="Tian J."/>
            <person name="Zhou Y."/>
            <person name="Sheng Y."/>
            <person name="Liu T."/>
            <person name="Pan Y."/>
            <person name="Xia L."/>
            <person name="Li J."/>
            <person name="Zhao F."/>
            <person name="Cao W."/>
        </authorList>
    </citation>
    <scope>NUCLEOTIDE SEQUENCE</scope>
    <source>
        <strain evidence="2">Rsan-2018</strain>
        <tissue evidence="2">Larvae</tissue>
    </source>
</reference>
<keyword evidence="3" id="KW-1185">Reference proteome</keyword>
<accession>A0A9D4YR63</accession>
<comment type="caution">
    <text evidence="2">The sequence shown here is derived from an EMBL/GenBank/DDBJ whole genome shotgun (WGS) entry which is preliminary data.</text>
</comment>
<feature type="region of interest" description="Disordered" evidence="1">
    <location>
        <begin position="528"/>
        <end position="594"/>
    </location>
</feature>
<evidence type="ECO:0000313" key="2">
    <source>
        <dbReference type="EMBL" id="KAH7984749.1"/>
    </source>
</evidence>
<evidence type="ECO:0000313" key="3">
    <source>
        <dbReference type="Proteomes" id="UP000821837"/>
    </source>
</evidence>
<sequence length="637" mass="70009">MSMSAVLSPLVSPGVAPRSLFFRTFTSSLFGDVEVCVGIPQPLFRDRPNPMEHFTESEFPARFRFTKNSVKKLLECLPLEESCSNRGHPLPPMMQLLIALRFYGPGTLQAVAADLVNVSQPTVSSVIEGVSWLISTHLFPDVVKFTSSDDRFRETMVGFHGIAKFPGVTGCIDCSHIRTKAPGGQDGEVYHNRKGYISINVHIRSPASDVSGRVSSALRRYRLLGRRLAVKPSPQLLLRSLLVCTLSPFCSDCYLGRCFLSSSAALPPGLPPAAIAASITHVQLFRPCFQMTYHYPRIWAYVHAPDNLAASVVPPTSTRNSAVVVMPSKVLLLPGTNPFAPLRELEEQNNIEGKFDSASHQARIISAAPNGEKRARGSLLPTPERGTKMAVGYQSPIDAKQQNRATVAPTPSSGSPRKYQHTVILRPKQPCRIMDEEFIQLDRVITRHISAHLDLSEEDPLPEFTVRYLGHSNQLAVDAAEHEVRNALLAIASLPVSGKNVPFHAYEAVKPKCRNCGGPHLATAANCPKRPEVNQKIERKRKPAAKRQRKKRLAQGHQRRNPETEQGSPRTILKPTRQSFYTGPPAPPAAQSEVSRRITFAEIVTQASAHLTNAWLRCAGEASSKGFNSVNEASTSQ</sequence>
<organism evidence="2 3">
    <name type="scientific">Rhipicephalus sanguineus</name>
    <name type="common">Brown dog tick</name>
    <name type="synonym">Ixodes sanguineus</name>
    <dbReference type="NCBI Taxonomy" id="34632"/>
    <lineage>
        <taxon>Eukaryota</taxon>
        <taxon>Metazoa</taxon>
        <taxon>Ecdysozoa</taxon>
        <taxon>Arthropoda</taxon>
        <taxon>Chelicerata</taxon>
        <taxon>Arachnida</taxon>
        <taxon>Acari</taxon>
        <taxon>Parasitiformes</taxon>
        <taxon>Ixodida</taxon>
        <taxon>Ixodoidea</taxon>
        <taxon>Ixodidae</taxon>
        <taxon>Rhipicephalinae</taxon>
        <taxon>Rhipicephalus</taxon>
        <taxon>Rhipicephalus</taxon>
    </lineage>
</organism>
<reference evidence="2" key="1">
    <citation type="journal article" date="2020" name="Cell">
        <title>Large-Scale Comparative Analyses of Tick Genomes Elucidate Their Genetic Diversity and Vector Capacities.</title>
        <authorList>
            <consortium name="Tick Genome and Microbiome Consortium (TIGMIC)"/>
            <person name="Jia N."/>
            <person name="Wang J."/>
            <person name="Shi W."/>
            <person name="Du L."/>
            <person name="Sun Y."/>
            <person name="Zhan W."/>
            <person name="Jiang J.F."/>
            <person name="Wang Q."/>
            <person name="Zhang B."/>
            <person name="Ji P."/>
            <person name="Bell-Sakyi L."/>
            <person name="Cui X.M."/>
            <person name="Yuan T.T."/>
            <person name="Jiang B.G."/>
            <person name="Yang W.F."/>
            <person name="Lam T.T."/>
            <person name="Chang Q.C."/>
            <person name="Ding S.J."/>
            <person name="Wang X.J."/>
            <person name="Zhu J.G."/>
            <person name="Ruan X.D."/>
            <person name="Zhao L."/>
            <person name="Wei J.T."/>
            <person name="Ye R.Z."/>
            <person name="Que T.C."/>
            <person name="Du C.H."/>
            <person name="Zhou Y.H."/>
            <person name="Cheng J.X."/>
            <person name="Dai P.F."/>
            <person name="Guo W.B."/>
            <person name="Han X.H."/>
            <person name="Huang E.J."/>
            <person name="Li L.F."/>
            <person name="Wei W."/>
            <person name="Gao Y.C."/>
            <person name="Liu J.Z."/>
            <person name="Shao H.Z."/>
            <person name="Wang X."/>
            <person name="Wang C.C."/>
            <person name="Yang T.C."/>
            <person name="Huo Q.B."/>
            <person name="Li W."/>
            <person name="Chen H.Y."/>
            <person name="Chen S.E."/>
            <person name="Zhou L.G."/>
            <person name="Ni X.B."/>
            <person name="Tian J.H."/>
            <person name="Sheng Y."/>
            <person name="Liu T."/>
            <person name="Pan Y.S."/>
            <person name="Xia L.Y."/>
            <person name="Li J."/>
            <person name="Zhao F."/>
            <person name="Cao W.C."/>
        </authorList>
    </citation>
    <scope>NUCLEOTIDE SEQUENCE</scope>
    <source>
        <strain evidence="2">Rsan-2018</strain>
    </source>
</reference>
<protein>
    <recommendedName>
        <fullName evidence="4">Nuclease HARBI1</fullName>
    </recommendedName>
</protein>
<dbReference type="EMBL" id="JABSTV010001245">
    <property type="protein sequence ID" value="KAH7984749.1"/>
    <property type="molecule type" value="Genomic_DNA"/>
</dbReference>
<evidence type="ECO:0000256" key="1">
    <source>
        <dbReference type="SAM" id="MobiDB-lite"/>
    </source>
</evidence>
<proteinExistence type="predicted"/>
<name>A0A9D4YR63_RHISA</name>
<feature type="compositionally biased region" description="Basic residues" evidence="1">
    <location>
        <begin position="538"/>
        <end position="559"/>
    </location>
</feature>
<dbReference type="AlphaFoldDB" id="A0A9D4YR63"/>
<dbReference type="Proteomes" id="UP000821837">
    <property type="component" value="Chromosome 1"/>
</dbReference>
<gene>
    <name evidence="2" type="ORF">HPB52_023707</name>
</gene>